<accession>A0A4Y2EVK5</accession>
<comment type="caution">
    <text evidence="1">The sequence shown here is derived from an EMBL/GenBank/DDBJ whole genome shotgun (WGS) entry which is preliminary data.</text>
</comment>
<evidence type="ECO:0000313" key="1">
    <source>
        <dbReference type="EMBL" id="GBM31945.1"/>
    </source>
</evidence>
<dbReference type="AlphaFoldDB" id="A0A4Y2EVK5"/>
<proteinExistence type="predicted"/>
<evidence type="ECO:0000313" key="2">
    <source>
        <dbReference type="Proteomes" id="UP000499080"/>
    </source>
</evidence>
<protein>
    <submittedName>
        <fullName evidence="1">Uncharacterized protein</fullName>
    </submittedName>
</protein>
<sequence length="219" mass="24957">MMAEPSGWWYGLWAYRTFSVMGYSHVLGGRGRTGCAGGAAYCVFGQAFVMRRRICIQEDSSSKTSICGKPSSYSISGRAAEIHCSLECRYLSNLNSIRLIILAELLTSLQNTRSDYNTSHNLLSQSQIELLYFTRQKEVPHDIRRYPMTSGTSVNYNQEIKVSGLARVSGNCPLHLLTVISFFRPPQPNQWLRSRRWLKRRSIFLPIGIGSFIWLQKEM</sequence>
<organism evidence="1 2">
    <name type="scientific">Araneus ventricosus</name>
    <name type="common">Orbweaver spider</name>
    <name type="synonym">Epeira ventricosa</name>
    <dbReference type="NCBI Taxonomy" id="182803"/>
    <lineage>
        <taxon>Eukaryota</taxon>
        <taxon>Metazoa</taxon>
        <taxon>Ecdysozoa</taxon>
        <taxon>Arthropoda</taxon>
        <taxon>Chelicerata</taxon>
        <taxon>Arachnida</taxon>
        <taxon>Araneae</taxon>
        <taxon>Araneomorphae</taxon>
        <taxon>Entelegynae</taxon>
        <taxon>Araneoidea</taxon>
        <taxon>Araneidae</taxon>
        <taxon>Araneus</taxon>
    </lineage>
</organism>
<name>A0A4Y2EVK5_ARAVE</name>
<keyword evidence="2" id="KW-1185">Reference proteome</keyword>
<dbReference type="EMBL" id="BGPR01000694">
    <property type="protein sequence ID" value="GBM31945.1"/>
    <property type="molecule type" value="Genomic_DNA"/>
</dbReference>
<dbReference type="Proteomes" id="UP000499080">
    <property type="component" value="Unassembled WGS sequence"/>
</dbReference>
<reference evidence="1 2" key="1">
    <citation type="journal article" date="2019" name="Sci. Rep.">
        <title>Orb-weaving spider Araneus ventricosus genome elucidates the spidroin gene catalogue.</title>
        <authorList>
            <person name="Kono N."/>
            <person name="Nakamura H."/>
            <person name="Ohtoshi R."/>
            <person name="Moran D.A.P."/>
            <person name="Shinohara A."/>
            <person name="Yoshida Y."/>
            <person name="Fujiwara M."/>
            <person name="Mori M."/>
            <person name="Tomita M."/>
            <person name="Arakawa K."/>
        </authorList>
    </citation>
    <scope>NUCLEOTIDE SEQUENCE [LARGE SCALE GENOMIC DNA]</scope>
</reference>
<gene>
    <name evidence="1" type="ORF">AVEN_74244_1</name>
</gene>